<evidence type="ECO:0000313" key="2">
    <source>
        <dbReference type="Proteomes" id="UP000029538"/>
    </source>
</evidence>
<comment type="caution">
    <text evidence="1">The sequence shown here is derived from an EMBL/GenBank/DDBJ whole genome shotgun (WGS) entry which is preliminary data.</text>
</comment>
<accession>A0A096APY8</accession>
<dbReference type="EMBL" id="JRNR01000075">
    <property type="protein sequence ID" value="KGF48771.1"/>
    <property type="molecule type" value="Genomic_DNA"/>
</dbReference>
<proteinExistence type="predicted"/>
<evidence type="ECO:0000313" key="1">
    <source>
        <dbReference type="EMBL" id="KGF48771.1"/>
    </source>
</evidence>
<dbReference type="AlphaFoldDB" id="A0A096APY8"/>
<reference evidence="1 2" key="1">
    <citation type="submission" date="2014-07" db="EMBL/GenBank/DDBJ databases">
        <authorList>
            <person name="McCorrison J."/>
            <person name="Sanka R."/>
            <person name="Torralba M."/>
            <person name="Gillis M."/>
            <person name="Haft D.H."/>
            <person name="Methe B."/>
            <person name="Sutton G."/>
            <person name="Nelson K.E."/>
        </authorList>
    </citation>
    <scope>NUCLEOTIDE SEQUENCE [LARGE SCALE GENOMIC DNA]</scope>
    <source>
        <strain evidence="1 2">DNF00882</strain>
    </source>
</reference>
<sequence>MQILEQKVEGKDMMQFMADLLEKNEKQEIEIERGKLSVSILKQMNNYSRLKLDAEKFELKKAESGLHNIGE</sequence>
<organism evidence="1 2">
    <name type="scientific">Prevotella disiens DNF00882</name>
    <dbReference type="NCBI Taxonomy" id="1401075"/>
    <lineage>
        <taxon>Bacteria</taxon>
        <taxon>Pseudomonadati</taxon>
        <taxon>Bacteroidota</taxon>
        <taxon>Bacteroidia</taxon>
        <taxon>Bacteroidales</taxon>
        <taxon>Prevotellaceae</taxon>
        <taxon>Prevotella</taxon>
    </lineage>
</organism>
<protein>
    <submittedName>
        <fullName evidence="1">Uncharacterized protein</fullName>
    </submittedName>
</protein>
<dbReference type="Proteomes" id="UP000029538">
    <property type="component" value="Unassembled WGS sequence"/>
</dbReference>
<gene>
    <name evidence="1" type="ORF">HMPREF0654_07895</name>
</gene>
<dbReference type="RefSeq" id="WP_036883696.1">
    <property type="nucleotide sequence ID" value="NZ_JRNR01000075.1"/>
</dbReference>
<name>A0A096APY8_9BACT</name>